<comment type="caution">
    <text evidence="2">The sequence shown here is derived from an EMBL/GenBank/DDBJ whole genome shotgun (WGS) entry which is preliminary data.</text>
</comment>
<sequence>MKKGRVEIPTQTPVSNNVGRTQSVPPNTLASPLQVAANRSEPPATLPARVIEKDFDAVAAAKELLKSQESTMAQNLPQHEEAEEGEEEELAVVIDKAPKAFTGDKPLSQDQLTMIDMLIASKRVYMNAKSAEEYELLPQLIDQSIKIFQTVKIFLGWKKTKEKVDDRNPFKERKVAEFWANHAKEQKKKKSEPKIEAPTTTGTVKEKLKGYKIPKKKKSSNAKPNKPQNRNRGKEAKKKKRIEEKKSWRNVTHLAQAMLDFKEAAEQ</sequence>
<dbReference type="EMBL" id="VDEP01000237">
    <property type="protein sequence ID" value="KAA1121619.1"/>
    <property type="molecule type" value="Genomic_DNA"/>
</dbReference>
<dbReference type="AlphaFoldDB" id="A0A5B0R8G4"/>
<organism evidence="2 3">
    <name type="scientific">Puccinia graminis f. sp. tritici</name>
    <dbReference type="NCBI Taxonomy" id="56615"/>
    <lineage>
        <taxon>Eukaryota</taxon>
        <taxon>Fungi</taxon>
        <taxon>Dikarya</taxon>
        <taxon>Basidiomycota</taxon>
        <taxon>Pucciniomycotina</taxon>
        <taxon>Pucciniomycetes</taxon>
        <taxon>Pucciniales</taxon>
        <taxon>Pucciniaceae</taxon>
        <taxon>Puccinia</taxon>
    </lineage>
</organism>
<feature type="region of interest" description="Disordered" evidence="1">
    <location>
        <begin position="1"/>
        <end position="45"/>
    </location>
</feature>
<evidence type="ECO:0000313" key="2">
    <source>
        <dbReference type="EMBL" id="KAA1121619.1"/>
    </source>
</evidence>
<accession>A0A5B0R8G4</accession>
<proteinExistence type="predicted"/>
<evidence type="ECO:0000256" key="1">
    <source>
        <dbReference type="SAM" id="MobiDB-lite"/>
    </source>
</evidence>
<feature type="compositionally biased region" description="Basic residues" evidence="1">
    <location>
        <begin position="229"/>
        <end position="240"/>
    </location>
</feature>
<evidence type="ECO:0000313" key="3">
    <source>
        <dbReference type="Proteomes" id="UP000325313"/>
    </source>
</evidence>
<name>A0A5B0R8G4_PUCGR</name>
<feature type="region of interest" description="Disordered" evidence="1">
    <location>
        <begin position="181"/>
        <end position="250"/>
    </location>
</feature>
<reference evidence="2 3" key="1">
    <citation type="submission" date="2019-05" db="EMBL/GenBank/DDBJ databases">
        <title>Emergence of the Ug99 lineage of the wheat stem rust pathogen through somatic hybridization.</title>
        <authorList>
            <person name="Li F."/>
            <person name="Upadhyaya N.M."/>
            <person name="Sperschneider J."/>
            <person name="Matny O."/>
            <person name="Nguyen-Phuc H."/>
            <person name="Mago R."/>
            <person name="Raley C."/>
            <person name="Miller M.E."/>
            <person name="Silverstein K.A.T."/>
            <person name="Henningsen E."/>
            <person name="Hirsch C.D."/>
            <person name="Visser B."/>
            <person name="Pretorius Z.A."/>
            <person name="Steffenson B.J."/>
            <person name="Schwessinger B."/>
            <person name="Dodds P.N."/>
            <person name="Figueroa M."/>
        </authorList>
    </citation>
    <scope>NUCLEOTIDE SEQUENCE [LARGE SCALE GENOMIC DNA]</scope>
    <source>
        <strain evidence="2 3">Ug99</strain>
    </source>
</reference>
<feature type="compositionally biased region" description="Basic residues" evidence="1">
    <location>
        <begin position="210"/>
        <end position="220"/>
    </location>
</feature>
<protein>
    <submittedName>
        <fullName evidence="2">Uncharacterized protein</fullName>
    </submittedName>
</protein>
<feature type="compositionally biased region" description="Polar residues" evidence="1">
    <location>
        <begin position="9"/>
        <end position="31"/>
    </location>
</feature>
<dbReference type="Proteomes" id="UP000325313">
    <property type="component" value="Unassembled WGS sequence"/>
</dbReference>
<gene>
    <name evidence="2" type="ORF">PGTUg99_003708</name>
</gene>